<evidence type="ECO:0000313" key="2">
    <source>
        <dbReference type="Proteomes" id="UP000287033"/>
    </source>
</evidence>
<organism evidence="1 2">
    <name type="scientific">Chiloscyllium punctatum</name>
    <name type="common">Brownbanded bambooshark</name>
    <name type="synonym">Hemiscyllium punctatum</name>
    <dbReference type="NCBI Taxonomy" id="137246"/>
    <lineage>
        <taxon>Eukaryota</taxon>
        <taxon>Metazoa</taxon>
        <taxon>Chordata</taxon>
        <taxon>Craniata</taxon>
        <taxon>Vertebrata</taxon>
        <taxon>Chondrichthyes</taxon>
        <taxon>Elasmobranchii</taxon>
        <taxon>Galeomorphii</taxon>
        <taxon>Galeoidea</taxon>
        <taxon>Orectolobiformes</taxon>
        <taxon>Hemiscylliidae</taxon>
        <taxon>Chiloscyllium</taxon>
    </lineage>
</organism>
<gene>
    <name evidence="1" type="ORF">chiPu_0028608</name>
</gene>
<evidence type="ECO:0000313" key="1">
    <source>
        <dbReference type="EMBL" id="GCC44478.1"/>
    </source>
</evidence>
<reference evidence="1 2" key="1">
    <citation type="journal article" date="2018" name="Nat. Ecol. Evol.">
        <title>Shark genomes provide insights into elasmobranch evolution and the origin of vertebrates.</title>
        <authorList>
            <person name="Hara Y"/>
            <person name="Yamaguchi K"/>
            <person name="Onimaru K"/>
            <person name="Kadota M"/>
            <person name="Koyanagi M"/>
            <person name="Keeley SD"/>
            <person name="Tatsumi K"/>
            <person name="Tanaka K"/>
            <person name="Motone F"/>
            <person name="Kageyama Y"/>
            <person name="Nozu R"/>
            <person name="Adachi N"/>
            <person name="Nishimura O"/>
            <person name="Nakagawa R"/>
            <person name="Tanegashima C"/>
            <person name="Kiyatake I"/>
            <person name="Matsumoto R"/>
            <person name="Murakumo K"/>
            <person name="Nishida K"/>
            <person name="Terakita A"/>
            <person name="Kuratani S"/>
            <person name="Sato K"/>
            <person name="Hyodo S Kuraku.S."/>
        </authorList>
    </citation>
    <scope>NUCLEOTIDE SEQUENCE [LARGE SCALE GENOMIC DNA]</scope>
</reference>
<comment type="caution">
    <text evidence="1">The sequence shown here is derived from an EMBL/GenBank/DDBJ whole genome shotgun (WGS) entry which is preliminary data.</text>
</comment>
<proteinExistence type="predicted"/>
<sequence length="75" mass="8617">MDHPGCSRRDFQFSESWSIPAVRAEIPSLERAGQSRLFTPRFQFRQSWTILAVRTAIPSSERAGQSRLLVPRFPV</sequence>
<name>A0A401TPG3_CHIPU</name>
<dbReference type="AlphaFoldDB" id="A0A401TPG3"/>
<protein>
    <submittedName>
        <fullName evidence="1">Uncharacterized protein</fullName>
    </submittedName>
</protein>
<dbReference type="EMBL" id="BEZZ01135616">
    <property type="protein sequence ID" value="GCC44478.1"/>
    <property type="molecule type" value="Genomic_DNA"/>
</dbReference>
<dbReference type="Proteomes" id="UP000287033">
    <property type="component" value="Unassembled WGS sequence"/>
</dbReference>
<keyword evidence="2" id="KW-1185">Reference proteome</keyword>
<accession>A0A401TPG3</accession>